<dbReference type="OrthoDB" id="2166958at2"/>
<evidence type="ECO:0000313" key="2">
    <source>
        <dbReference type="EMBL" id="GAX91638.1"/>
    </source>
</evidence>
<dbReference type="Proteomes" id="UP000217785">
    <property type="component" value="Unassembled WGS sequence"/>
</dbReference>
<evidence type="ECO:0000313" key="3">
    <source>
        <dbReference type="Proteomes" id="UP000217785"/>
    </source>
</evidence>
<evidence type="ECO:0000256" key="1">
    <source>
        <dbReference type="SAM" id="SignalP"/>
    </source>
</evidence>
<sequence>MKKWIAGLVVAGLAVGAGSIALAAENGKAEFPGVENFKQMLPFMKKMHPNLSEQELQDMFNACHGADKSGNMMNQQGHMINQSNNMMSGNMMKM</sequence>
<reference evidence="3" key="1">
    <citation type="submission" date="2017-07" db="EMBL/GenBank/DDBJ databases">
        <title>Draft genome sequence of Effusibacillus lacus strain skLN1.</title>
        <authorList>
            <person name="Watanabe M."/>
            <person name="Kojima H."/>
            <person name="Fukui M."/>
        </authorList>
    </citation>
    <scope>NUCLEOTIDE SEQUENCE [LARGE SCALE GENOMIC DNA]</scope>
    <source>
        <strain evidence="3">skLN1</strain>
    </source>
</reference>
<gene>
    <name evidence="2" type="ORF">EFBL_3328</name>
</gene>
<dbReference type="RefSeq" id="WP_096183632.1">
    <property type="nucleotide sequence ID" value="NZ_BDUF01000106.1"/>
</dbReference>
<keyword evidence="1" id="KW-0732">Signal</keyword>
<organism evidence="2 3">
    <name type="scientific">Effusibacillus lacus</name>
    <dbReference type="NCBI Taxonomy" id="1348429"/>
    <lineage>
        <taxon>Bacteria</taxon>
        <taxon>Bacillati</taxon>
        <taxon>Bacillota</taxon>
        <taxon>Bacilli</taxon>
        <taxon>Bacillales</taxon>
        <taxon>Alicyclobacillaceae</taxon>
        <taxon>Effusibacillus</taxon>
    </lineage>
</organism>
<comment type="caution">
    <text evidence="2">The sequence shown here is derived from an EMBL/GenBank/DDBJ whole genome shotgun (WGS) entry which is preliminary data.</text>
</comment>
<keyword evidence="3" id="KW-1185">Reference proteome</keyword>
<evidence type="ECO:0008006" key="4">
    <source>
        <dbReference type="Google" id="ProtNLM"/>
    </source>
</evidence>
<dbReference type="AlphaFoldDB" id="A0A292YNW4"/>
<name>A0A292YNW4_9BACL</name>
<feature type="chain" id="PRO_5012041885" description="FAD/FMN-containing dehydrogenase" evidence="1">
    <location>
        <begin position="24"/>
        <end position="94"/>
    </location>
</feature>
<proteinExistence type="predicted"/>
<feature type="signal peptide" evidence="1">
    <location>
        <begin position="1"/>
        <end position="23"/>
    </location>
</feature>
<dbReference type="EMBL" id="BDUF01000106">
    <property type="protein sequence ID" value="GAX91638.1"/>
    <property type="molecule type" value="Genomic_DNA"/>
</dbReference>
<accession>A0A292YNW4</accession>
<protein>
    <recommendedName>
        <fullName evidence="4">FAD/FMN-containing dehydrogenase</fullName>
    </recommendedName>
</protein>